<evidence type="ECO:0000313" key="15">
    <source>
        <dbReference type="EMBL" id="KAF2500029.1"/>
    </source>
</evidence>
<reference evidence="15" key="1">
    <citation type="journal article" date="2020" name="Stud. Mycol.">
        <title>101 Dothideomycetes genomes: a test case for predicting lifestyles and emergence of pathogens.</title>
        <authorList>
            <person name="Haridas S."/>
            <person name="Albert R."/>
            <person name="Binder M."/>
            <person name="Bloem J."/>
            <person name="Labutti K."/>
            <person name="Salamov A."/>
            <person name="Andreopoulos B."/>
            <person name="Baker S."/>
            <person name="Barry K."/>
            <person name="Bills G."/>
            <person name="Bluhm B."/>
            <person name="Cannon C."/>
            <person name="Castanera R."/>
            <person name="Culley D."/>
            <person name="Daum C."/>
            <person name="Ezra D."/>
            <person name="Gonzalez J."/>
            <person name="Henrissat B."/>
            <person name="Kuo A."/>
            <person name="Liang C."/>
            <person name="Lipzen A."/>
            <person name="Lutzoni F."/>
            <person name="Magnuson J."/>
            <person name="Mondo S."/>
            <person name="Nolan M."/>
            <person name="Ohm R."/>
            <person name="Pangilinan J."/>
            <person name="Park H.-J."/>
            <person name="Ramirez L."/>
            <person name="Alfaro M."/>
            <person name="Sun H."/>
            <person name="Tritt A."/>
            <person name="Yoshinaga Y."/>
            <person name="Zwiers L.-H."/>
            <person name="Turgeon B."/>
            <person name="Goodwin S."/>
            <person name="Spatafora J."/>
            <person name="Crous P."/>
            <person name="Grigoriev I."/>
        </authorList>
    </citation>
    <scope>NUCLEOTIDE SEQUENCE</scope>
    <source>
        <strain evidence="15">CBS 269.34</strain>
    </source>
</reference>
<keyword evidence="9 12" id="KW-0408">Iron</keyword>
<dbReference type="PRINTS" id="PR00385">
    <property type="entry name" value="P450"/>
</dbReference>
<keyword evidence="16" id="KW-1185">Reference proteome</keyword>
<dbReference type="InterPro" id="IPR001128">
    <property type="entry name" value="Cyt_P450"/>
</dbReference>
<proteinExistence type="inferred from homology"/>
<dbReference type="InterPro" id="IPR036396">
    <property type="entry name" value="Cyt_P450_sf"/>
</dbReference>
<dbReference type="PRINTS" id="PR00463">
    <property type="entry name" value="EP450I"/>
</dbReference>
<evidence type="ECO:0000256" key="9">
    <source>
        <dbReference type="ARBA" id="ARBA00023004"/>
    </source>
</evidence>
<evidence type="ECO:0000256" key="8">
    <source>
        <dbReference type="ARBA" id="ARBA00023002"/>
    </source>
</evidence>
<accession>A0A6A6R635</accession>
<evidence type="ECO:0000256" key="3">
    <source>
        <dbReference type="ARBA" id="ARBA00010617"/>
    </source>
</evidence>
<keyword evidence="5 14" id="KW-0812">Transmembrane</keyword>
<evidence type="ECO:0000256" key="4">
    <source>
        <dbReference type="ARBA" id="ARBA00022617"/>
    </source>
</evidence>
<evidence type="ECO:0000256" key="12">
    <source>
        <dbReference type="PIRSR" id="PIRSR602401-1"/>
    </source>
</evidence>
<keyword evidence="7 14" id="KW-1133">Transmembrane helix</keyword>
<dbReference type="PANTHER" id="PTHR24305:SF210">
    <property type="entry name" value="CYTOCHROME P450 MONOOXYGENASE ASQL-RELATED"/>
    <property type="match status" value="1"/>
</dbReference>
<dbReference type="Pfam" id="PF00067">
    <property type="entry name" value="p450"/>
    <property type="match status" value="1"/>
</dbReference>
<dbReference type="GO" id="GO:0020037">
    <property type="term" value="F:heme binding"/>
    <property type="evidence" value="ECO:0007669"/>
    <property type="project" value="InterPro"/>
</dbReference>
<dbReference type="GO" id="GO:0009403">
    <property type="term" value="P:toxin biosynthetic process"/>
    <property type="evidence" value="ECO:0007669"/>
    <property type="project" value="UniProtKB-ARBA"/>
</dbReference>
<comment type="subcellular location">
    <subcellularLocation>
        <location evidence="2">Membrane</location>
        <topology evidence="2">Single-pass membrane protein</topology>
    </subcellularLocation>
</comment>
<feature type="transmembrane region" description="Helical" evidence="14">
    <location>
        <begin position="21"/>
        <end position="42"/>
    </location>
</feature>
<dbReference type="Proteomes" id="UP000799750">
    <property type="component" value="Unassembled WGS sequence"/>
</dbReference>
<evidence type="ECO:0000256" key="14">
    <source>
        <dbReference type="SAM" id="Phobius"/>
    </source>
</evidence>
<keyword evidence="11 14" id="KW-0472">Membrane</keyword>
<dbReference type="AlphaFoldDB" id="A0A6A6R635"/>
<dbReference type="GO" id="GO:0005506">
    <property type="term" value="F:iron ion binding"/>
    <property type="evidence" value="ECO:0007669"/>
    <property type="project" value="InterPro"/>
</dbReference>
<keyword evidence="10 13" id="KW-0503">Monooxygenase</keyword>
<keyword evidence="6 12" id="KW-0479">Metal-binding</keyword>
<dbReference type="InterPro" id="IPR002401">
    <property type="entry name" value="Cyt_P450_E_grp-I"/>
</dbReference>
<dbReference type="PANTHER" id="PTHR24305">
    <property type="entry name" value="CYTOCHROME P450"/>
    <property type="match status" value="1"/>
</dbReference>
<evidence type="ECO:0000256" key="10">
    <source>
        <dbReference type="ARBA" id="ARBA00023033"/>
    </source>
</evidence>
<evidence type="ECO:0000256" key="11">
    <source>
        <dbReference type="ARBA" id="ARBA00023136"/>
    </source>
</evidence>
<dbReference type="GO" id="GO:0004497">
    <property type="term" value="F:monooxygenase activity"/>
    <property type="evidence" value="ECO:0007669"/>
    <property type="project" value="UniProtKB-KW"/>
</dbReference>
<organism evidence="15 16">
    <name type="scientific">Lophium mytilinum</name>
    <dbReference type="NCBI Taxonomy" id="390894"/>
    <lineage>
        <taxon>Eukaryota</taxon>
        <taxon>Fungi</taxon>
        <taxon>Dikarya</taxon>
        <taxon>Ascomycota</taxon>
        <taxon>Pezizomycotina</taxon>
        <taxon>Dothideomycetes</taxon>
        <taxon>Pleosporomycetidae</taxon>
        <taxon>Mytilinidiales</taxon>
        <taxon>Mytilinidiaceae</taxon>
        <taxon>Lophium</taxon>
    </lineage>
</organism>
<evidence type="ECO:0000256" key="6">
    <source>
        <dbReference type="ARBA" id="ARBA00022723"/>
    </source>
</evidence>
<evidence type="ECO:0000256" key="7">
    <source>
        <dbReference type="ARBA" id="ARBA00022989"/>
    </source>
</evidence>
<dbReference type="CDD" id="cd11058">
    <property type="entry name" value="CYP60B-like"/>
    <property type="match status" value="1"/>
</dbReference>
<evidence type="ECO:0000256" key="1">
    <source>
        <dbReference type="ARBA" id="ARBA00001971"/>
    </source>
</evidence>
<dbReference type="Gene3D" id="1.10.630.10">
    <property type="entry name" value="Cytochrome P450"/>
    <property type="match status" value="1"/>
</dbReference>
<feature type="binding site" description="axial binding residue" evidence="12">
    <location>
        <position position="455"/>
    </location>
    <ligand>
        <name>heme</name>
        <dbReference type="ChEBI" id="CHEBI:30413"/>
    </ligand>
    <ligandPart>
        <name>Fe</name>
        <dbReference type="ChEBI" id="CHEBI:18248"/>
    </ligandPart>
</feature>
<evidence type="ECO:0000256" key="13">
    <source>
        <dbReference type="RuleBase" id="RU000461"/>
    </source>
</evidence>
<evidence type="ECO:0000256" key="2">
    <source>
        <dbReference type="ARBA" id="ARBA00004167"/>
    </source>
</evidence>
<evidence type="ECO:0000256" key="5">
    <source>
        <dbReference type="ARBA" id="ARBA00022692"/>
    </source>
</evidence>
<dbReference type="InterPro" id="IPR050121">
    <property type="entry name" value="Cytochrome_P450_monoxygenase"/>
</dbReference>
<keyword evidence="8 13" id="KW-0560">Oxidoreductase</keyword>
<keyword evidence="4 12" id="KW-0349">Heme</keyword>
<dbReference type="EMBL" id="MU004183">
    <property type="protein sequence ID" value="KAF2500029.1"/>
    <property type="molecule type" value="Genomic_DNA"/>
</dbReference>
<name>A0A6A6R635_9PEZI</name>
<protein>
    <submittedName>
        <fullName evidence="15">Cytochrome P450</fullName>
    </submittedName>
</protein>
<gene>
    <name evidence="15" type="ORF">BU16DRAFT_613838</name>
</gene>
<sequence>MADERKSSTGLVAVLLGRLDIVTAVSSALVVFVVYIFGRAIYDLYFGPLRKYPGPKLAAVSRFPFFWAAYNGDIHTWVSAQHAKYGKVVRITPTDLSYIDGQAWKDVYGHRIGTTGNIPKDPKFYGSAPNGVPSLVHGIDDPAHSRVRKIFANAFSDKALKEQEVLFKTYVDMLFGVLKQGTKKDPSKAFNMVNLYNFTTFDIMGKLTFGEDLKLLEKNEYDPWVAVIFQGVKENSRARAMRNFPLFITLEPYISGEAMNKKRIAHFNYSADRVDHRLAAKSDQPDIWNLVMRQKERYGLSVGEMHSNASLFMLAGTETTATLLSGVTFHLLKNPDKLAKLTTEIRTAFATEEDITIESLAQLKYLHGCLEEGLRMYPPVPVGFPRTVPAEGATICGDFIPGGTSVCLSQWAAYESELNFTSPKAFMPERWLDDERFAGDDKSVFQPFSYGPRNCLGKNLAYHEMRIILATVLWQFDLELCPESTAWADQKVYTLWDKPPLMCTLHPIRDV</sequence>
<comment type="similarity">
    <text evidence="3 13">Belongs to the cytochrome P450 family.</text>
</comment>
<dbReference type="GO" id="GO:0016705">
    <property type="term" value="F:oxidoreductase activity, acting on paired donors, with incorporation or reduction of molecular oxygen"/>
    <property type="evidence" value="ECO:0007669"/>
    <property type="project" value="InterPro"/>
</dbReference>
<dbReference type="OrthoDB" id="1470350at2759"/>
<dbReference type="PROSITE" id="PS00086">
    <property type="entry name" value="CYTOCHROME_P450"/>
    <property type="match status" value="1"/>
</dbReference>
<comment type="cofactor">
    <cofactor evidence="1 12">
        <name>heme</name>
        <dbReference type="ChEBI" id="CHEBI:30413"/>
    </cofactor>
</comment>
<dbReference type="SUPFAM" id="SSF48264">
    <property type="entry name" value="Cytochrome P450"/>
    <property type="match status" value="1"/>
</dbReference>
<evidence type="ECO:0000313" key="16">
    <source>
        <dbReference type="Proteomes" id="UP000799750"/>
    </source>
</evidence>
<dbReference type="GO" id="GO:0016020">
    <property type="term" value="C:membrane"/>
    <property type="evidence" value="ECO:0007669"/>
    <property type="project" value="UniProtKB-SubCell"/>
</dbReference>
<dbReference type="FunFam" id="1.10.630.10:FF:000047">
    <property type="entry name" value="Cytochrome P450 monooxygenase"/>
    <property type="match status" value="1"/>
</dbReference>
<dbReference type="InterPro" id="IPR017972">
    <property type="entry name" value="Cyt_P450_CS"/>
</dbReference>